<feature type="compositionally biased region" description="Basic and acidic residues" evidence="11">
    <location>
        <begin position="300"/>
        <end position="312"/>
    </location>
</feature>
<proteinExistence type="inferred from homology"/>
<dbReference type="InterPro" id="IPR013087">
    <property type="entry name" value="Znf_C2H2_type"/>
</dbReference>
<dbReference type="GO" id="GO:0046872">
    <property type="term" value="F:metal ion binding"/>
    <property type="evidence" value="ECO:0007669"/>
    <property type="project" value="UniProtKB-UniRule"/>
</dbReference>
<dbReference type="Gene3D" id="3.40.50.10880">
    <property type="entry name" value="Uncharacterised protein PF01937, DUF89, domain 3"/>
    <property type="match status" value="1"/>
</dbReference>
<dbReference type="Pfam" id="PF01937">
    <property type="entry name" value="ARMT1-like_dom"/>
    <property type="match status" value="1"/>
</dbReference>
<evidence type="ECO:0000256" key="7">
    <source>
        <dbReference type="ARBA" id="ARBA00023211"/>
    </source>
</evidence>
<accession>A0AAW1USF6</accession>
<dbReference type="InterPro" id="IPR039763">
    <property type="entry name" value="ARMT1"/>
</dbReference>
<sequence>MQIALWANKYDLSINKGIERGTHLNMARKMEPNVICDHSEAIWEAFRSNEDNDTIAYVPNNAGYELFCDLCLADMLFTKGLTSHVTFHTKSIPSYVSDVTKNDIIWTIQTLKNRGDPHLRCLGQRWDDYMANSSWEIQEDPFWHYPLDYTYMQEYAPELHDKLATANLIIFKGDLAYRKLFGDINWDTNIPVDKGLRGFLPAKLCVLRTIKYGVVCGISEEVAAKCSKADNNWKESGNYGLIQYCDTIYVEKPQEELAFPPDFEAEEIEGLEGFEAQQKTEESPETPEVEGAGDLGQIEEPAKVEVTEEEVK</sequence>
<evidence type="ECO:0000256" key="5">
    <source>
        <dbReference type="ARBA" id="ARBA00022723"/>
    </source>
</evidence>
<keyword evidence="10" id="KW-0808">Transferase</keyword>
<dbReference type="InterPro" id="IPR036075">
    <property type="entry name" value="ARMT-1-like_metal-bd_sf"/>
</dbReference>
<evidence type="ECO:0000256" key="10">
    <source>
        <dbReference type="RuleBase" id="RU367030"/>
    </source>
</evidence>
<evidence type="ECO:0000256" key="8">
    <source>
        <dbReference type="ARBA" id="ARBA00045980"/>
    </source>
</evidence>
<evidence type="ECO:0000256" key="9">
    <source>
        <dbReference type="ARBA" id="ARBA00048809"/>
    </source>
</evidence>
<evidence type="ECO:0000313" key="13">
    <source>
        <dbReference type="EMBL" id="KAK9882464.1"/>
    </source>
</evidence>
<dbReference type="GO" id="GO:0051998">
    <property type="term" value="F:protein carboxyl O-methyltransferase activity"/>
    <property type="evidence" value="ECO:0007669"/>
    <property type="project" value="UniProtKB-UniRule"/>
</dbReference>
<keyword evidence="4" id="KW-0533">Nickel</keyword>
<comment type="catalytic activity">
    <reaction evidence="1 10">
        <text>L-glutamyl-[protein] + S-adenosyl-L-methionine = [protein]-L-glutamate 5-O-methyl ester + S-adenosyl-L-homocysteine</text>
        <dbReference type="Rhea" id="RHEA:24452"/>
        <dbReference type="Rhea" id="RHEA-COMP:10208"/>
        <dbReference type="Rhea" id="RHEA-COMP:10311"/>
        <dbReference type="ChEBI" id="CHEBI:29973"/>
        <dbReference type="ChEBI" id="CHEBI:57856"/>
        <dbReference type="ChEBI" id="CHEBI:59789"/>
        <dbReference type="ChEBI" id="CHEBI:82795"/>
    </reaction>
</comment>
<dbReference type="EC" id="2.1.1.-" evidence="10"/>
<organism evidence="13 14">
    <name type="scientific">Henosepilachna vigintioctopunctata</name>
    <dbReference type="NCBI Taxonomy" id="420089"/>
    <lineage>
        <taxon>Eukaryota</taxon>
        <taxon>Metazoa</taxon>
        <taxon>Ecdysozoa</taxon>
        <taxon>Arthropoda</taxon>
        <taxon>Hexapoda</taxon>
        <taxon>Insecta</taxon>
        <taxon>Pterygota</taxon>
        <taxon>Neoptera</taxon>
        <taxon>Endopterygota</taxon>
        <taxon>Coleoptera</taxon>
        <taxon>Polyphaga</taxon>
        <taxon>Cucujiformia</taxon>
        <taxon>Coccinelloidea</taxon>
        <taxon>Coccinellidae</taxon>
        <taxon>Epilachninae</taxon>
        <taxon>Epilachnini</taxon>
        <taxon>Henosepilachna</taxon>
    </lineage>
</organism>
<evidence type="ECO:0000313" key="14">
    <source>
        <dbReference type="Proteomes" id="UP001431783"/>
    </source>
</evidence>
<dbReference type="GO" id="GO:0005634">
    <property type="term" value="C:nucleus"/>
    <property type="evidence" value="ECO:0007669"/>
    <property type="project" value="TreeGrafter"/>
</dbReference>
<keyword evidence="10" id="KW-0489">Methyltransferase</keyword>
<dbReference type="GO" id="GO:0006974">
    <property type="term" value="P:DNA damage response"/>
    <property type="evidence" value="ECO:0007669"/>
    <property type="project" value="TreeGrafter"/>
</dbReference>
<name>A0AAW1USF6_9CUCU</name>
<keyword evidence="6 10" id="KW-0378">Hydrolase</keyword>
<dbReference type="PANTHER" id="PTHR12260:SF6">
    <property type="entry name" value="DAMAGE-CONTROL PHOSPHATASE ARMT1"/>
    <property type="match status" value="1"/>
</dbReference>
<dbReference type="InterPro" id="IPR002791">
    <property type="entry name" value="ARMT1-like_metal-bd"/>
</dbReference>
<keyword evidence="14" id="KW-1185">Reference proteome</keyword>
<dbReference type="SUPFAM" id="SSF111321">
    <property type="entry name" value="AF1104-like"/>
    <property type="match status" value="1"/>
</dbReference>
<evidence type="ECO:0000256" key="4">
    <source>
        <dbReference type="ARBA" id="ARBA00022596"/>
    </source>
</evidence>
<comment type="function">
    <text evidence="8 10">Metal-dependent phosphatase that shows phosphatase activity against several substrates, including fructose-1-phosphate and fructose-6-phosphate. Its preference for fructose-1-phosphate, a strong glycating agent that causes DNA damage rather than a canonical yeast metabolite, suggests a damage-control function in hexose phosphate metabolism. Has also been shown to have O-methyltransferase activity that methylates glutamate residues of target proteins to form gamma-glutamyl methyl ester residues. Possibly methylates PCNA, suggesting it is involved in the DNA damage response.</text>
</comment>
<dbReference type="EC" id="3.1.3.-" evidence="10"/>
<keyword evidence="7 10" id="KW-0464">Manganese</keyword>
<dbReference type="PROSITE" id="PS00028">
    <property type="entry name" value="ZINC_FINGER_C2H2_1"/>
    <property type="match status" value="1"/>
</dbReference>
<dbReference type="PANTHER" id="PTHR12260">
    <property type="entry name" value="DAMAGE-CONTROL PHOSPHATASE ARMT1"/>
    <property type="match status" value="1"/>
</dbReference>
<protein>
    <recommendedName>
        <fullName evidence="10">Sugar phosphate phosphatase</fullName>
        <ecNumber evidence="10">2.1.1.-</ecNumber>
        <ecNumber evidence="10">3.1.3.-</ecNumber>
    </recommendedName>
</protein>
<evidence type="ECO:0000256" key="11">
    <source>
        <dbReference type="SAM" id="MobiDB-lite"/>
    </source>
</evidence>
<evidence type="ECO:0000259" key="12">
    <source>
        <dbReference type="PROSITE" id="PS00028"/>
    </source>
</evidence>
<gene>
    <name evidence="13" type="ORF">WA026_021498</name>
</gene>
<comment type="similarity">
    <text evidence="3 10">Belongs to the damage-control phosphatase family. Sugar phosphate phosphatase III subfamily.</text>
</comment>
<feature type="domain" description="C2H2-type" evidence="12">
    <location>
        <begin position="68"/>
        <end position="88"/>
    </location>
</feature>
<dbReference type="GO" id="GO:0016791">
    <property type="term" value="F:phosphatase activity"/>
    <property type="evidence" value="ECO:0007669"/>
    <property type="project" value="TreeGrafter"/>
</dbReference>
<feature type="region of interest" description="Disordered" evidence="11">
    <location>
        <begin position="272"/>
        <end position="312"/>
    </location>
</feature>
<comment type="domain">
    <text evidence="10">Subfamily III proteins have a conserved RTxK motif about 40-50 residues from the C-terminus; the threonine may be replaced by serine or cysteine.</text>
</comment>
<dbReference type="EMBL" id="JARQZJ010000076">
    <property type="protein sequence ID" value="KAK9882464.1"/>
    <property type="molecule type" value="Genomic_DNA"/>
</dbReference>
<dbReference type="AlphaFoldDB" id="A0AAW1USF6"/>
<dbReference type="GO" id="GO:0032259">
    <property type="term" value="P:methylation"/>
    <property type="evidence" value="ECO:0007669"/>
    <property type="project" value="UniProtKB-KW"/>
</dbReference>
<evidence type="ECO:0000256" key="1">
    <source>
        <dbReference type="ARBA" id="ARBA00000807"/>
    </source>
</evidence>
<comment type="cofactor">
    <cofactor evidence="10">
        <name>Mn(2+)</name>
        <dbReference type="ChEBI" id="CHEBI:29035"/>
    </cofactor>
    <cofactor evidence="10">
        <name>Ni(2+)</name>
        <dbReference type="ChEBI" id="CHEBI:49786"/>
    </cofactor>
</comment>
<comment type="caution">
    <text evidence="13">The sequence shown here is derived from an EMBL/GenBank/DDBJ whole genome shotgun (WGS) entry which is preliminary data.</text>
</comment>
<evidence type="ECO:0000256" key="3">
    <source>
        <dbReference type="ARBA" id="ARBA00009519"/>
    </source>
</evidence>
<reference evidence="13 14" key="1">
    <citation type="submission" date="2023-03" db="EMBL/GenBank/DDBJ databases">
        <title>Genome insight into feeding habits of ladybird beetles.</title>
        <authorList>
            <person name="Li H.-S."/>
            <person name="Huang Y.-H."/>
            <person name="Pang H."/>
        </authorList>
    </citation>
    <scope>NUCLEOTIDE SEQUENCE [LARGE SCALE GENOMIC DNA]</scope>
    <source>
        <strain evidence="13">SYSU_2023b</strain>
        <tissue evidence="13">Whole body</tissue>
    </source>
</reference>
<comment type="catalytic activity">
    <reaction evidence="9 10">
        <text>beta-D-fructose 6-phosphate = dihydroxyacetone + D-glyceraldehyde 3-phosphate</text>
        <dbReference type="Rhea" id="RHEA:28002"/>
        <dbReference type="ChEBI" id="CHEBI:16016"/>
        <dbReference type="ChEBI" id="CHEBI:57634"/>
        <dbReference type="ChEBI" id="CHEBI:59776"/>
    </reaction>
</comment>
<evidence type="ECO:0000256" key="2">
    <source>
        <dbReference type="ARBA" id="ARBA00001326"/>
    </source>
</evidence>
<comment type="catalytic activity">
    <reaction evidence="2 10">
        <text>beta-D-fructose 1-phosphate + H2O = D-fructose + phosphate</text>
        <dbReference type="Rhea" id="RHEA:35603"/>
        <dbReference type="ChEBI" id="CHEBI:15377"/>
        <dbReference type="ChEBI" id="CHEBI:37721"/>
        <dbReference type="ChEBI" id="CHEBI:43474"/>
        <dbReference type="ChEBI" id="CHEBI:138881"/>
    </reaction>
</comment>
<keyword evidence="5 10" id="KW-0479">Metal-binding</keyword>
<evidence type="ECO:0000256" key="6">
    <source>
        <dbReference type="ARBA" id="ARBA00022801"/>
    </source>
</evidence>
<dbReference type="Proteomes" id="UP001431783">
    <property type="component" value="Unassembled WGS sequence"/>
</dbReference>